<protein>
    <submittedName>
        <fullName evidence="4">VWA domain-containing protein</fullName>
    </submittedName>
</protein>
<feature type="compositionally biased region" description="Acidic residues" evidence="1">
    <location>
        <begin position="679"/>
        <end position="703"/>
    </location>
</feature>
<dbReference type="Proteomes" id="UP001321249">
    <property type="component" value="Unassembled WGS sequence"/>
</dbReference>
<dbReference type="EMBL" id="CP046147">
    <property type="protein sequence ID" value="WFG39525.1"/>
    <property type="molecule type" value="Genomic_DNA"/>
</dbReference>
<proteinExistence type="predicted"/>
<dbReference type="InterPro" id="IPR036465">
    <property type="entry name" value="vWFA_dom_sf"/>
</dbReference>
<dbReference type="RefSeq" id="WP_342823313.1">
    <property type="nucleotide sequence ID" value="NZ_CP046146.1"/>
</dbReference>
<dbReference type="PANTHER" id="PTHR41248:SF1">
    <property type="entry name" value="NORD PROTEIN"/>
    <property type="match status" value="1"/>
</dbReference>
<feature type="domain" description="VWFA" evidence="2">
    <location>
        <begin position="919"/>
        <end position="1145"/>
    </location>
</feature>
<keyword evidence="5" id="KW-1185">Reference proteome</keyword>
<evidence type="ECO:0000313" key="3">
    <source>
        <dbReference type="EMBL" id="MDG0865734.1"/>
    </source>
</evidence>
<feature type="region of interest" description="Disordered" evidence="1">
    <location>
        <begin position="636"/>
        <end position="708"/>
    </location>
</feature>
<evidence type="ECO:0000256" key="1">
    <source>
        <dbReference type="SAM" id="MobiDB-lite"/>
    </source>
</evidence>
<dbReference type="AlphaFoldDB" id="A0AAJ5ZHK8"/>
<dbReference type="InterPro" id="IPR051928">
    <property type="entry name" value="NorD/CobT"/>
</dbReference>
<name>A0AAJ5ZHK8_9CHLR</name>
<reference evidence="4" key="2">
    <citation type="journal article" date="2023" name="Nat. Commun.">
        <title>Cultivation of marine bacteria of the SAR202 clade.</title>
        <authorList>
            <person name="Lim Y."/>
            <person name="Seo J.H."/>
            <person name="Giovannoni S.J."/>
            <person name="Kang I."/>
            <person name="Cho J.C."/>
        </authorList>
    </citation>
    <scope>NUCLEOTIDE SEQUENCE</scope>
    <source>
        <strain evidence="4">JH1073</strain>
    </source>
</reference>
<sequence>MTSSDDPKQNAIEETRKELEQFPAPVLERYEVALEKLAGRLADETCQQWALEGLEIARKTVRSWEAAAEFFDASVAVQRQLPSGQFLKWAKTGTSLCEDSPSLAVAYFKSSPKAMLRLRPRYIDDWANVCRALYRGTWKSSALACRLFEATPDLLETLSFEEYCHFGEFLEILSRRSYDQAGDALNAGIDLFPKITGDVDRFINLAQIVAEKSWRETAVLFDSATASLVELGSAHRAPLISLARRLVITGVSDAAGVLKDGANTVNKVPADTRDRLLEMTDSIAAVSAPAAPEFLKIVPDVLERVTFDQMGQWQSEGVRTARESDEAAITYFKLESPASQEMLDSLSSSIELSRVRDVIQMYCLALTGHTIEVQAAQQLAEKNIGWFQGELPTTEGTTIYMPSVINRYTTKDENFGFFKVISTHQIGHIEFGSFAFDFNVPSVLFDDLRSRLPGATELKAAKAAEEAAKKAAEKPQVVIFGHETPESAVSTPATPEPEPAAAPEFLTDMSRFFDLFQERRLALDVFTVIESSRIDGYVAELYPGVMTMYNMVRAAALESRPDVTDLPAQEALVEFMIRVSLGQVDEMLVPSEHIEAARKLRRLIRQITSVEALVEDAAEATIRAYSILIDIKNEEVDDDDFEQLEPEDEEDDSDSDEDEDVVDPEEVIQQFMGMSSPEGEGEADQMEDGEGEQEFEGEGEEDYSSPQEVDYRGEFKPELSQLLSQMQMMESGEMTEGGEMEPITQEQLEEMMKNAPEMEMEQTEGEEGGDQQVSEMIENLMKELQKRDPENQQFEPGPSQHVDEDGGPLTATEPDTFTYPEWDFRANEYKPNWCMVHEKIMTDGEPNFFRETLAENAGLVAQIKRQFELVIPEMYRKQKRLEDGEEYDLDSVLEALIDLKIGVSPEEKLYWRRNKNERSVAVAFLLDLSASTAEAIDEAKKPSDDWGAPDDPVEYMVWLRSRRSEGLRRTYKRIVDVEKEGITLLVNSLETLGDMYGIYGFSGYGRENVEFYTIKDIDENFSDMVPRRIDRIAPLHATRMGPAIRHTAAKLAEAEARSKFLFLISDGRPQDRGYSREGVEKEYAVHDTRQSLIEARNLGITPFCLTVDKAGHDYMKTMMEDFSYEVLPDISLLPKRLPQLYRNLTT</sequence>
<evidence type="ECO:0000259" key="2">
    <source>
        <dbReference type="SMART" id="SM00327"/>
    </source>
</evidence>
<dbReference type="SUPFAM" id="SSF53300">
    <property type="entry name" value="vWA-like"/>
    <property type="match status" value="1"/>
</dbReference>
<evidence type="ECO:0000313" key="6">
    <source>
        <dbReference type="Proteomes" id="UP001321249"/>
    </source>
</evidence>
<evidence type="ECO:0000313" key="4">
    <source>
        <dbReference type="EMBL" id="WFG39525.1"/>
    </source>
</evidence>
<feature type="compositionally biased region" description="Acidic residues" evidence="1">
    <location>
        <begin position="636"/>
        <end position="666"/>
    </location>
</feature>
<reference evidence="5" key="3">
    <citation type="submission" date="2023-06" db="EMBL/GenBank/DDBJ databases">
        <title>Pangenomics reveal diversification of enzyme families and niche specialization in globally abundant SAR202 bacteria.</title>
        <authorList>
            <person name="Saw J.H.W."/>
        </authorList>
    </citation>
    <scope>NUCLEOTIDE SEQUENCE [LARGE SCALE GENOMIC DNA]</scope>
    <source>
        <strain evidence="5">JH1073</strain>
    </source>
</reference>
<dbReference type="Proteomes" id="UP001219901">
    <property type="component" value="Chromosome"/>
</dbReference>
<dbReference type="Gene3D" id="3.40.50.410">
    <property type="entry name" value="von Willebrand factor, type A domain"/>
    <property type="match status" value="1"/>
</dbReference>
<evidence type="ECO:0000313" key="5">
    <source>
        <dbReference type="Proteomes" id="UP001219901"/>
    </source>
</evidence>
<dbReference type="PANTHER" id="PTHR41248">
    <property type="entry name" value="NORD PROTEIN"/>
    <property type="match status" value="1"/>
</dbReference>
<organism evidence="4 5">
    <name type="scientific">Candidatus Lucifugimonas marina</name>
    <dbReference type="NCBI Taxonomy" id="3038979"/>
    <lineage>
        <taxon>Bacteria</taxon>
        <taxon>Bacillati</taxon>
        <taxon>Chloroflexota</taxon>
        <taxon>Dehalococcoidia</taxon>
        <taxon>SAR202 cluster</taxon>
        <taxon>Candidatus Lucifugimonadales</taxon>
        <taxon>Candidatus Lucifugimonadaceae</taxon>
        <taxon>Candidatus Lucifugimonas</taxon>
    </lineage>
</organism>
<dbReference type="EMBL" id="WMBE01000001">
    <property type="protein sequence ID" value="MDG0865734.1"/>
    <property type="molecule type" value="Genomic_DNA"/>
</dbReference>
<dbReference type="InterPro" id="IPR002035">
    <property type="entry name" value="VWF_A"/>
</dbReference>
<feature type="region of interest" description="Disordered" evidence="1">
    <location>
        <begin position="787"/>
        <end position="817"/>
    </location>
</feature>
<gene>
    <name evidence="3" type="ORF">GKO46_01425</name>
    <name evidence="4" type="ORF">GKO48_07800</name>
</gene>
<dbReference type="SMART" id="SM00327">
    <property type="entry name" value="VWA"/>
    <property type="match status" value="1"/>
</dbReference>
<accession>A0AAJ5ZHK8</accession>
<reference evidence="5 6" key="1">
    <citation type="submission" date="2019-11" db="EMBL/GenBank/DDBJ databases">
        <authorList>
            <person name="Cho J.-C."/>
        </authorList>
    </citation>
    <scope>NUCLEOTIDE SEQUENCE [LARGE SCALE GENOMIC DNA]</scope>
    <source>
        <strain evidence="4 5">JH1073</strain>
        <strain evidence="3 6">JH702</strain>
    </source>
</reference>